<reference evidence="3 4" key="1">
    <citation type="submission" date="2018-12" db="EMBL/GenBank/DDBJ databases">
        <title>The genome sequences of Variovorax guangxiensis DSM 27352.</title>
        <authorList>
            <person name="Gao J."/>
            <person name="Sun J."/>
        </authorList>
    </citation>
    <scope>NUCLEOTIDE SEQUENCE [LARGE SCALE GENOMIC DNA]</scope>
    <source>
        <strain evidence="3 4">DSM 27352</strain>
    </source>
</reference>
<evidence type="ECO:0000313" key="3">
    <source>
        <dbReference type="EMBL" id="RUR67879.1"/>
    </source>
</evidence>
<dbReference type="InterPro" id="IPR015814">
    <property type="entry name" value="Pgluconate_DH_NAD-bd_C"/>
</dbReference>
<dbReference type="Pfam" id="PF03446">
    <property type="entry name" value="NAD_binding_2"/>
    <property type="match status" value="1"/>
</dbReference>
<comment type="caution">
    <text evidence="3">The sequence shown here is derived from an EMBL/GenBank/DDBJ whole genome shotgun (WGS) entry which is preliminary data.</text>
</comment>
<dbReference type="PANTHER" id="PTHR43060">
    <property type="entry name" value="3-HYDROXYISOBUTYRATE DEHYDROGENASE-LIKE 1, MITOCHONDRIAL-RELATED"/>
    <property type="match status" value="1"/>
</dbReference>
<dbReference type="PANTHER" id="PTHR43060:SF15">
    <property type="entry name" value="3-HYDROXYISOBUTYRATE DEHYDROGENASE-LIKE 1, MITOCHONDRIAL-RELATED"/>
    <property type="match status" value="1"/>
</dbReference>
<dbReference type="Gene3D" id="1.10.1040.10">
    <property type="entry name" value="N-(1-d-carboxylethyl)-l-norvaline Dehydrogenase, domain 2"/>
    <property type="match status" value="1"/>
</dbReference>
<dbReference type="EMBL" id="RXFT01000004">
    <property type="protein sequence ID" value="RUR67879.1"/>
    <property type="molecule type" value="Genomic_DNA"/>
</dbReference>
<name>A0A433MIJ5_9BURK</name>
<protein>
    <submittedName>
        <fullName evidence="3">DUF1932 domain-containing protein</fullName>
    </submittedName>
</protein>
<dbReference type="InterPro" id="IPR036291">
    <property type="entry name" value="NAD(P)-bd_dom_sf"/>
</dbReference>
<dbReference type="InterPro" id="IPR006115">
    <property type="entry name" value="6PGDH_NADP-bd"/>
</dbReference>
<accession>A0A433MIJ5</accession>
<organism evidence="3 4">
    <name type="scientific">Variovorax guangxiensis</name>
    <dbReference type="NCBI Taxonomy" id="1775474"/>
    <lineage>
        <taxon>Bacteria</taxon>
        <taxon>Pseudomonadati</taxon>
        <taxon>Pseudomonadota</taxon>
        <taxon>Betaproteobacteria</taxon>
        <taxon>Burkholderiales</taxon>
        <taxon>Comamonadaceae</taxon>
        <taxon>Variovorax</taxon>
    </lineage>
</organism>
<sequence>MRIAIIGLGELGRCFAAPLHAAGFEVSVCEVRPAAAAEELAASIGAPIHPGPGAWLADAQWVLSCVTGTTALPVLEAVLPHLANGASVADFTTASPAVKREAAARAAAAGIRYVDTAVMGAISLNLVRTPLLVSGEGAGDFKAFMEQAGGRVQVIEGAKAGDAISLKILRSIFTKGMEALCVELLMSAEKQGVRSELYAQLADIDQTPLRSFMDMLVRTHVVHARRRAHEVRDAQGELTAQGLSSVVLPGVEQRFVATASALEHTPLPCDDPSVEQALDWLLTTATATATAGS</sequence>
<feature type="domain" description="Phosphogluconate dehydrogenase NAD-binding putative C-terminal" evidence="2">
    <location>
        <begin position="188"/>
        <end position="255"/>
    </location>
</feature>
<dbReference type="InterPro" id="IPR008927">
    <property type="entry name" value="6-PGluconate_DH-like_C_sf"/>
</dbReference>
<proteinExistence type="predicted"/>
<evidence type="ECO:0000313" key="4">
    <source>
        <dbReference type="Proteomes" id="UP000281118"/>
    </source>
</evidence>
<feature type="domain" description="6-phosphogluconate dehydrogenase NADP-binding" evidence="1">
    <location>
        <begin position="2"/>
        <end position="135"/>
    </location>
</feature>
<dbReference type="OrthoDB" id="943692at2"/>
<dbReference type="SUPFAM" id="SSF48179">
    <property type="entry name" value="6-phosphogluconate dehydrogenase C-terminal domain-like"/>
    <property type="match status" value="1"/>
</dbReference>
<dbReference type="Gene3D" id="3.40.50.720">
    <property type="entry name" value="NAD(P)-binding Rossmann-like Domain"/>
    <property type="match status" value="1"/>
</dbReference>
<dbReference type="RefSeq" id="WP_126022030.1">
    <property type="nucleotide sequence ID" value="NZ_RXFT01000004.1"/>
</dbReference>
<gene>
    <name evidence="3" type="ORF">EJP67_12510</name>
</gene>
<dbReference type="Pfam" id="PF09130">
    <property type="entry name" value="DUF1932"/>
    <property type="match status" value="1"/>
</dbReference>
<dbReference type="Proteomes" id="UP000281118">
    <property type="component" value="Unassembled WGS sequence"/>
</dbReference>
<dbReference type="GO" id="GO:0050661">
    <property type="term" value="F:NADP binding"/>
    <property type="evidence" value="ECO:0007669"/>
    <property type="project" value="InterPro"/>
</dbReference>
<evidence type="ECO:0000259" key="1">
    <source>
        <dbReference type="Pfam" id="PF03446"/>
    </source>
</evidence>
<dbReference type="InterPro" id="IPR013328">
    <property type="entry name" value="6PGD_dom2"/>
</dbReference>
<dbReference type="AlphaFoldDB" id="A0A433MIJ5"/>
<dbReference type="SUPFAM" id="SSF51735">
    <property type="entry name" value="NAD(P)-binding Rossmann-fold domains"/>
    <property type="match status" value="1"/>
</dbReference>
<evidence type="ECO:0000259" key="2">
    <source>
        <dbReference type="Pfam" id="PF09130"/>
    </source>
</evidence>